<dbReference type="InterPro" id="IPR027417">
    <property type="entry name" value="P-loop_NTPase"/>
</dbReference>
<dbReference type="GO" id="GO:0016887">
    <property type="term" value="F:ATP hydrolysis activity"/>
    <property type="evidence" value="ECO:0007669"/>
    <property type="project" value="InterPro"/>
</dbReference>
<dbReference type="GO" id="GO:0005524">
    <property type="term" value="F:ATP binding"/>
    <property type="evidence" value="ECO:0007669"/>
    <property type="project" value="InterPro"/>
</dbReference>
<protein>
    <recommendedName>
        <fullName evidence="1">AAA+ ATPase domain-containing protein</fullName>
    </recommendedName>
</protein>
<gene>
    <name evidence="2" type="ORF">HYFRA_00009392</name>
</gene>
<accession>A0A9N9KZY9</accession>
<keyword evidence="3" id="KW-1185">Reference proteome</keyword>
<evidence type="ECO:0000259" key="1">
    <source>
        <dbReference type="SMART" id="SM00382"/>
    </source>
</evidence>
<feature type="domain" description="AAA+ ATPase" evidence="1">
    <location>
        <begin position="456"/>
        <end position="583"/>
    </location>
</feature>
<dbReference type="Pfam" id="PF22942">
    <property type="entry name" value="DUF7025"/>
    <property type="match status" value="1"/>
</dbReference>
<dbReference type="InterPro" id="IPR003959">
    <property type="entry name" value="ATPase_AAA_core"/>
</dbReference>
<dbReference type="EMBL" id="CAJVRL010000077">
    <property type="protein sequence ID" value="CAG8957191.1"/>
    <property type="molecule type" value="Genomic_DNA"/>
</dbReference>
<evidence type="ECO:0000313" key="2">
    <source>
        <dbReference type="EMBL" id="CAG8957191.1"/>
    </source>
</evidence>
<dbReference type="InterPro" id="IPR054289">
    <property type="entry name" value="DUF7025"/>
</dbReference>
<dbReference type="PANTHER" id="PTHR46411:SF3">
    <property type="entry name" value="AAA+ ATPASE DOMAIN-CONTAINING PROTEIN"/>
    <property type="match status" value="1"/>
</dbReference>
<dbReference type="AlphaFoldDB" id="A0A9N9KZY9"/>
<dbReference type="InterPro" id="IPR003593">
    <property type="entry name" value="AAA+_ATPase"/>
</dbReference>
<dbReference type="SUPFAM" id="SSF52540">
    <property type="entry name" value="P-loop containing nucleoside triphosphate hydrolases"/>
    <property type="match status" value="1"/>
</dbReference>
<dbReference type="PANTHER" id="PTHR46411">
    <property type="entry name" value="FAMILY ATPASE, PUTATIVE-RELATED"/>
    <property type="match status" value="1"/>
</dbReference>
<sequence>MSEKGSSLQYQRSVGSSTRSLSEISVDLEYTPEFPLGMRPETNELYRADDRSIWDTWTPAKNRADDVEAESYSQECALIVRREAHPSNTNQVALHSITIQSPLIKKILDATFEGFEGLNTQLKQLTFKAPFHPFYYRWHRFEKLRRDEKDEETKSHVGLLYDTLAKEICPHIEAMEDFTKNRVISFEYLWTLFAPGMEVYAMIDGHDRIVLLRDSRYGASMSGEYFSLECKYIDCDGSTFGYVETSIEINSFHGVKKLADLDAIPSHLHPDISNLIGRLYKRGNKLESLIGFHHMSYSGFYTARSSRQVRRRYVEKGRIVIDANNFGIYAMPGPNLEAIESISLLIDDDNMIYKATSRENEIYQNVLKDYEDKKTAGVLSFRECLLCTPIARGYCLTAKTWAEFDVENVHLVYWSENAFSRLVLPHGYKDIIHAFVQEQLSRDDEFDDIITGKGSLGFIMLLSGDPGVGKTLTAESVAEEMHQPLYSMSAGELGETASEVEDSLELVLELASKWNAILLLDECDIFLEARTSSDLRRNRLISIFLKKLEYYPGILFLTTNRLTDLDPAISSRIHLTIHYPALDIASRLHIWKTFVGMGQVARDEETGISEKDLVGLAEREEINGREIKNVVKTGRLLAKQEKRSLGLEHIEMVLKVRRGVFK</sequence>
<dbReference type="SMART" id="SM00382">
    <property type="entry name" value="AAA"/>
    <property type="match status" value="1"/>
</dbReference>
<dbReference type="Proteomes" id="UP000696280">
    <property type="component" value="Unassembled WGS sequence"/>
</dbReference>
<comment type="caution">
    <text evidence="2">The sequence shown here is derived from an EMBL/GenBank/DDBJ whole genome shotgun (WGS) entry which is preliminary data.</text>
</comment>
<dbReference type="CDD" id="cd19481">
    <property type="entry name" value="RecA-like_protease"/>
    <property type="match status" value="1"/>
</dbReference>
<dbReference type="OrthoDB" id="10042665at2759"/>
<dbReference type="Pfam" id="PF00004">
    <property type="entry name" value="AAA"/>
    <property type="match status" value="1"/>
</dbReference>
<reference evidence="2" key="1">
    <citation type="submission" date="2021-07" db="EMBL/GenBank/DDBJ databases">
        <authorList>
            <person name="Durling M."/>
        </authorList>
    </citation>
    <scope>NUCLEOTIDE SEQUENCE</scope>
</reference>
<organism evidence="2 3">
    <name type="scientific">Hymenoscyphus fraxineus</name>
    <dbReference type="NCBI Taxonomy" id="746836"/>
    <lineage>
        <taxon>Eukaryota</taxon>
        <taxon>Fungi</taxon>
        <taxon>Dikarya</taxon>
        <taxon>Ascomycota</taxon>
        <taxon>Pezizomycotina</taxon>
        <taxon>Leotiomycetes</taxon>
        <taxon>Helotiales</taxon>
        <taxon>Helotiaceae</taxon>
        <taxon>Hymenoscyphus</taxon>
    </lineage>
</organism>
<evidence type="ECO:0000313" key="3">
    <source>
        <dbReference type="Proteomes" id="UP000696280"/>
    </source>
</evidence>
<dbReference type="Gene3D" id="3.40.50.300">
    <property type="entry name" value="P-loop containing nucleotide triphosphate hydrolases"/>
    <property type="match status" value="1"/>
</dbReference>
<name>A0A9N9KZY9_9HELO</name>
<proteinExistence type="predicted"/>